<evidence type="ECO:0000259" key="3">
    <source>
        <dbReference type="PROSITE" id="PS51866"/>
    </source>
</evidence>
<organism evidence="4 5">
    <name type="scientific">Clostridium ragsdalei P11</name>
    <dbReference type="NCBI Taxonomy" id="1353534"/>
    <lineage>
        <taxon>Bacteria</taxon>
        <taxon>Bacillati</taxon>
        <taxon>Bacillota</taxon>
        <taxon>Clostridia</taxon>
        <taxon>Eubacteriales</taxon>
        <taxon>Clostridiaceae</taxon>
        <taxon>Clostridium</taxon>
    </lineage>
</organism>
<evidence type="ECO:0000313" key="4">
    <source>
        <dbReference type="EMBL" id="OBR93922.1"/>
    </source>
</evidence>
<keyword evidence="1 2" id="KW-0500">Molybdenum</keyword>
<dbReference type="PATRIC" id="fig|1353534.3.peg.1866"/>
<feature type="domain" description="Mop" evidence="3">
    <location>
        <begin position="109"/>
        <end position="173"/>
    </location>
</feature>
<evidence type="ECO:0000256" key="1">
    <source>
        <dbReference type="ARBA" id="ARBA00022505"/>
    </source>
</evidence>
<gene>
    <name evidence="4" type="ORF">CLRAG_18250</name>
</gene>
<sequence>MNEETLYKPEEIAQKLKLTKGTIYEMIKRGELQAHHIGRYIRISDTQFEAYLLKSNGYENIYEATLSNKNGETFANIGSVSICVNSKLEGNVKISIRPENIILAKGTFESSARNLLKGNVISIINNDDSAMVVVNIGIPIKALITTKSLIEMGIEKGTELYVVFKTMSVTVYK</sequence>
<keyword evidence="4" id="KW-0067">ATP-binding</keyword>
<keyword evidence="5" id="KW-1185">Reference proteome</keyword>
<dbReference type="Gene3D" id="2.40.50.100">
    <property type="match status" value="1"/>
</dbReference>
<dbReference type="EMBL" id="LROS01000017">
    <property type="protein sequence ID" value="OBR93922.1"/>
    <property type="molecule type" value="Genomic_DNA"/>
</dbReference>
<keyword evidence="4" id="KW-0547">Nucleotide-binding</keyword>
<dbReference type="InterPro" id="IPR010093">
    <property type="entry name" value="SinI_DNA-bd"/>
</dbReference>
<comment type="caution">
    <text evidence="4">The sequence shown here is derived from an EMBL/GenBank/DDBJ whole genome shotgun (WGS) entry which is preliminary data.</text>
</comment>
<dbReference type="SUPFAM" id="SSF50331">
    <property type="entry name" value="MOP-like"/>
    <property type="match status" value="1"/>
</dbReference>
<dbReference type="NCBIfam" id="TIGR01764">
    <property type="entry name" value="excise"/>
    <property type="match status" value="1"/>
</dbReference>
<dbReference type="GO" id="GO:0005524">
    <property type="term" value="F:ATP binding"/>
    <property type="evidence" value="ECO:0007669"/>
    <property type="project" value="UniProtKB-KW"/>
</dbReference>
<dbReference type="Pfam" id="PF03459">
    <property type="entry name" value="TOBE"/>
    <property type="match status" value="1"/>
</dbReference>
<reference evidence="4 5" key="1">
    <citation type="journal article" date="2012" name="Front. Microbiol.">
        <title>Draft Genome Sequence of the Virulent Strain 01-B526 of the Fish Pathogen Aeromonas salmonicida.</title>
        <authorList>
            <person name="Charette S.J."/>
            <person name="Brochu F."/>
            <person name="Boyle B."/>
            <person name="Filion G."/>
            <person name="Tanaka K.H."/>
            <person name="Derome N."/>
        </authorList>
    </citation>
    <scope>NUCLEOTIDE SEQUENCE [LARGE SCALE GENOMIC DNA]</scope>
    <source>
        <strain evidence="4 5">P11</strain>
    </source>
</reference>
<dbReference type="InterPro" id="IPR008995">
    <property type="entry name" value="Mo/tungstate-bd_C_term_dom"/>
</dbReference>
<dbReference type="PROSITE" id="PS51866">
    <property type="entry name" value="MOP"/>
    <property type="match status" value="1"/>
</dbReference>
<dbReference type="InterPro" id="IPR004606">
    <property type="entry name" value="Mop_domain"/>
</dbReference>
<protein>
    <submittedName>
        <fullName evidence="4">Molybdate transporter ATP-binding protein</fullName>
    </submittedName>
</protein>
<accession>A0A1A6AV41</accession>
<dbReference type="InterPro" id="IPR005116">
    <property type="entry name" value="Transp-assoc_OB_typ1"/>
</dbReference>
<evidence type="ECO:0000256" key="2">
    <source>
        <dbReference type="PROSITE-ProRule" id="PRU01213"/>
    </source>
</evidence>
<dbReference type="Pfam" id="PF12728">
    <property type="entry name" value="HTH_17"/>
    <property type="match status" value="1"/>
</dbReference>
<dbReference type="InterPro" id="IPR041657">
    <property type="entry name" value="HTH_17"/>
</dbReference>
<name>A0A1A6AV41_9CLOT</name>
<dbReference type="AlphaFoldDB" id="A0A1A6AV41"/>
<evidence type="ECO:0000313" key="5">
    <source>
        <dbReference type="Proteomes" id="UP000093954"/>
    </source>
</evidence>
<dbReference type="Proteomes" id="UP000093954">
    <property type="component" value="Unassembled WGS sequence"/>
</dbReference>
<dbReference type="GO" id="GO:0015689">
    <property type="term" value="P:molybdate ion transport"/>
    <property type="evidence" value="ECO:0007669"/>
    <property type="project" value="InterPro"/>
</dbReference>
<dbReference type="GO" id="GO:0003677">
    <property type="term" value="F:DNA binding"/>
    <property type="evidence" value="ECO:0007669"/>
    <property type="project" value="InterPro"/>
</dbReference>
<proteinExistence type="predicted"/>
<dbReference type="RefSeq" id="WP_065078129.1">
    <property type="nucleotide sequence ID" value="NZ_LROS01000017.1"/>
</dbReference>